<keyword evidence="1" id="KW-0175">Coiled coil</keyword>
<proteinExistence type="predicted"/>
<protein>
    <submittedName>
        <fullName evidence="3">Uncharacterized protein</fullName>
    </submittedName>
</protein>
<feature type="chain" id="PRO_5045603282" evidence="2">
    <location>
        <begin position="22"/>
        <end position="145"/>
    </location>
</feature>
<comment type="caution">
    <text evidence="3">The sequence shown here is derived from an EMBL/GenBank/DDBJ whole genome shotgun (WGS) entry which is preliminary data.</text>
</comment>
<dbReference type="Proteomes" id="UP001163731">
    <property type="component" value="Unassembled WGS sequence"/>
</dbReference>
<reference evidence="3" key="1">
    <citation type="submission" date="2022-10" db="EMBL/GenBank/DDBJ databases">
        <title>Chryseobacterium babae sp. nov. isolated from the gut of the beetle Oryctes rhinoceros, and Chryseobacterium kimseyorum sp. nov., isolated from a stick insect rearing cage.</title>
        <authorList>
            <person name="Shelomi M."/>
            <person name="Han C.-J."/>
            <person name="Chen W.-M."/>
            <person name="Chen H.-K."/>
            <person name="Liaw S.-J."/>
            <person name="Muhle E."/>
            <person name="Clermont D."/>
        </authorList>
    </citation>
    <scope>NUCLEOTIDE SEQUENCE</scope>
    <source>
        <strain evidence="3">09-1422</strain>
    </source>
</reference>
<accession>A0ABT3HZ43</accession>
<gene>
    <name evidence="3" type="ORF">OMO38_10565</name>
</gene>
<feature type="coiled-coil region" evidence="1">
    <location>
        <begin position="81"/>
        <end position="142"/>
    </location>
</feature>
<evidence type="ECO:0000313" key="4">
    <source>
        <dbReference type="Proteomes" id="UP001163731"/>
    </source>
</evidence>
<keyword evidence="4" id="KW-1185">Reference proteome</keyword>
<dbReference type="RefSeq" id="WP_264750145.1">
    <property type="nucleotide sequence ID" value="NZ_JAPDHW010000006.1"/>
</dbReference>
<evidence type="ECO:0000256" key="1">
    <source>
        <dbReference type="SAM" id="Coils"/>
    </source>
</evidence>
<dbReference type="EMBL" id="JAPDHW010000006">
    <property type="protein sequence ID" value="MCW3168965.1"/>
    <property type="molecule type" value="Genomic_DNA"/>
</dbReference>
<evidence type="ECO:0000313" key="3">
    <source>
        <dbReference type="EMBL" id="MCW3168965.1"/>
    </source>
</evidence>
<feature type="signal peptide" evidence="2">
    <location>
        <begin position="1"/>
        <end position="21"/>
    </location>
</feature>
<sequence>MKNKAYFLTAASFLISVSGLAQNSNQSMNNTMLMNRQQTAAAMQSMNFGRSLMSNHSKFFAPKQKELDLFRRLSVNNAKKIEELEAEIAEKQSSLESSDNAEKIQKQIKRKEFWLKIARKEKIKFETAITQLEAEIAASENALNK</sequence>
<name>A0ABT3HZ43_9FLAO</name>
<keyword evidence="2" id="KW-0732">Signal</keyword>
<organism evidence="3 4">
    <name type="scientific">Chryseobacterium kimseyorum</name>
    <dbReference type="NCBI Taxonomy" id="2984028"/>
    <lineage>
        <taxon>Bacteria</taxon>
        <taxon>Pseudomonadati</taxon>
        <taxon>Bacteroidota</taxon>
        <taxon>Flavobacteriia</taxon>
        <taxon>Flavobacteriales</taxon>
        <taxon>Weeksellaceae</taxon>
        <taxon>Chryseobacterium group</taxon>
        <taxon>Chryseobacterium</taxon>
    </lineage>
</organism>
<evidence type="ECO:0000256" key="2">
    <source>
        <dbReference type="SAM" id="SignalP"/>
    </source>
</evidence>